<protein>
    <submittedName>
        <fullName evidence="1">Uncharacterized protein</fullName>
    </submittedName>
</protein>
<evidence type="ECO:0000313" key="1">
    <source>
        <dbReference type="EMBL" id="KAA3502779.1"/>
    </source>
</evidence>
<sequence length="61" mass="6717">MKQAKSRVALPRTTLRPANVIGVMPTVIYGGVSRGFLQLAADSQTRISADLRFLWTSRAEI</sequence>
<evidence type="ECO:0000313" key="2">
    <source>
        <dbReference type="Proteomes" id="UP000473658"/>
    </source>
</evidence>
<proteinExistence type="predicted"/>
<comment type="caution">
    <text evidence="1">The sequence shown here is derived from an EMBL/GenBank/DDBJ whole genome shotgun (WGS) entry which is preliminary data.</text>
</comment>
<dbReference type="AlphaFoldDB" id="A0AA88F393"/>
<organism evidence="1 2">
    <name type="scientific">Rhizobium rhizogenes</name>
    <name type="common">Agrobacterium rhizogenes</name>
    <dbReference type="NCBI Taxonomy" id="359"/>
    <lineage>
        <taxon>Bacteria</taxon>
        <taxon>Pseudomonadati</taxon>
        <taxon>Pseudomonadota</taxon>
        <taxon>Alphaproteobacteria</taxon>
        <taxon>Hyphomicrobiales</taxon>
        <taxon>Rhizobiaceae</taxon>
        <taxon>Rhizobium/Agrobacterium group</taxon>
        <taxon>Rhizobium</taxon>
    </lineage>
</organism>
<reference evidence="1 2" key="1">
    <citation type="submission" date="2018-08" db="EMBL/GenBank/DDBJ databases">
        <title>Crown Gall in kiwifruit.</title>
        <authorList>
            <person name="Visnovsky S.B."/>
            <person name="Pitman A.R."/>
        </authorList>
    </citation>
    <scope>NUCLEOTIDE SEQUENCE [LARGE SCALE GENOMIC DNA]</scope>
    <source>
        <strain evidence="1 2">SBV_302_78_2</strain>
    </source>
</reference>
<accession>A0AA88F393</accession>
<dbReference type="Proteomes" id="UP000473658">
    <property type="component" value="Unassembled WGS sequence"/>
</dbReference>
<gene>
    <name evidence="1" type="ORF">DXM27_07400</name>
</gene>
<name>A0AA88F393_RHIRH</name>
<dbReference type="EMBL" id="QRFF01000002">
    <property type="protein sequence ID" value="KAA3502779.1"/>
    <property type="molecule type" value="Genomic_DNA"/>
</dbReference>